<comment type="caution">
    <text evidence="2">The sequence shown here is derived from an EMBL/GenBank/DDBJ whole genome shotgun (WGS) entry which is preliminary data.</text>
</comment>
<dbReference type="OrthoDB" id="10420059at2759"/>
<protein>
    <submittedName>
        <fullName evidence="2">Uncharacterized protein</fullName>
    </submittedName>
</protein>
<feature type="region of interest" description="Disordered" evidence="1">
    <location>
        <begin position="1"/>
        <end position="23"/>
    </location>
</feature>
<dbReference type="Proteomes" id="UP000601435">
    <property type="component" value="Unassembled WGS sequence"/>
</dbReference>
<organism evidence="2 3">
    <name type="scientific">Symbiodinium necroappetens</name>
    <dbReference type="NCBI Taxonomy" id="1628268"/>
    <lineage>
        <taxon>Eukaryota</taxon>
        <taxon>Sar</taxon>
        <taxon>Alveolata</taxon>
        <taxon>Dinophyceae</taxon>
        <taxon>Suessiales</taxon>
        <taxon>Symbiodiniaceae</taxon>
        <taxon>Symbiodinium</taxon>
    </lineage>
</organism>
<evidence type="ECO:0000313" key="3">
    <source>
        <dbReference type="Proteomes" id="UP000601435"/>
    </source>
</evidence>
<gene>
    <name evidence="2" type="ORF">SNEC2469_LOCUS32814</name>
</gene>
<name>A0A813C356_9DINO</name>
<dbReference type="AlphaFoldDB" id="A0A813C356"/>
<reference evidence="2" key="1">
    <citation type="submission" date="2021-02" db="EMBL/GenBank/DDBJ databases">
        <authorList>
            <person name="Dougan E. K."/>
            <person name="Rhodes N."/>
            <person name="Thang M."/>
            <person name="Chan C."/>
        </authorList>
    </citation>
    <scope>NUCLEOTIDE SEQUENCE</scope>
</reference>
<dbReference type="EMBL" id="CAJNJA010084253">
    <property type="protein sequence ID" value="CAE7936750.1"/>
    <property type="molecule type" value="Genomic_DNA"/>
</dbReference>
<keyword evidence="3" id="KW-1185">Reference proteome</keyword>
<proteinExistence type="predicted"/>
<evidence type="ECO:0000256" key="1">
    <source>
        <dbReference type="SAM" id="MobiDB-lite"/>
    </source>
</evidence>
<feature type="non-terminal residue" evidence="2">
    <location>
        <position position="1"/>
    </location>
</feature>
<evidence type="ECO:0000313" key="2">
    <source>
        <dbReference type="EMBL" id="CAE7936750.1"/>
    </source>
</evidence>
<accession>A0A813C356</accession>
<sequence length="81" mass="9013">MDTPCHETSETNETNHHHVDKRLSPDKLSCLRRDSLLSDTCPMSAKAMVAMDHLEKLRSSGDATAKHAANFHLDSLNIART</sequence>